<dbReference type="SUPFAM" id="SSF55729">
    <property type="entry name" value="Acyl-CoA N-acyltransferases (Nat)"/>
    <property type="match status" value="1"/>
</dbReference>
<protein>
    <recommendedName>
        <fullName evidence="2">N-acetyltransferase domain-containing protein</fullName>
    </recommendedName>
</protein>
<sequence>MQPSGAPQHEGEVMADGQDARALSGLPKDLGGGLILRRARREDAEAVAAFNARVHHSSGGAFEQREAHRGVAAFTCDLMSGDHPSCDASDFTVIEETTTGTIVSSACLIGQRFSYEEVELDAGLPELVGTHPDYRRRGLVREQFEVLHRWSKDRGHLMQAIAGIPYYYRRFGYEMAVWMGNGRRVFVRDVPGKPSGGSAGEGSPRTYRLRPAAASDARFLSDVHSRARRRYLLTSPRDEGLWRYEVAGREPESDESLEVRIVEDASGKPAGYVCHTRDLRDGALQVDGYELANGVSWLEATPFMLDELLEIGHKLASGEEELSSLTFALGEHHPLHEAILEPPLYRLDRHDHYSFYVRVPDLPGFLRHVAPVLERRLEASVAAGHTGELEVSFYGDGLRLELVRGRLSAVEHWSPTAEEKGDAAFPDLSFLQLLFGHRSLEELDYAFADCSPGEGDARVLLGALFPRRPSDLWPVC</sequence>
<dbReference type="InterPro" id="IPR016181">
    <property type="entry name" value="Acyl_CoA_acyltransferase"/>
</dbReference>
<dbReference type="AlphaFoldDB" id="A0A6J4PR43"/>
<evidence type="ECO:0008006" key="2">
    <source>
        <dbReference type="Google" id="ProtNLM"/>
    </source>
</evidence>
<reference evidence="1" key="1">
    <citation type="submission" date="2020-02" db="EMBL/GenBank/DDBJ databases">
        <authorList>
            <person name="Meier V. D."/>
        </authorList>
    </citation>
    <scope>NUCLEOTIDE SEQUENCE</scope>
    <source>
        <strain evidence="1">AVDCRST_MAG82</strain>
    </source>
</reference>
<proteinExistence type="predicted"/>
<dbReference type="EMBL" id="CADCVA010000164">
    <property type="protein sequence ID" value="CAA9417470.1"/>
    <property type="molecule type" value="Genomic_DNA"/>
</dbReference>
<name>A0A6J4PR43_9ACTN</name>
<evidence type="ECO:0000313" key="1">
    <source>
        <dbReference type="EMBL" id="CAA9417470.1"/>
    </source>
</evidence>
<dbReference type="Pfam" id="PF13527">
    <property type="entry name" value="Acetyltransf_9"/>
    <property type="match status" value="1"/>
</dbReference>
<dbReference type="Gene3D" id="3.40.630.30">
    <property type="match status" value="2"/>
</dbReference>
<gene>
    <name evidence="1" type="ORF">AVDCRST_MAG82-1200</name>
</gene>
<accession>A0A6J4PR43</accession>
<organism evidence="1">
    <name type="scientific">uncultured Rubrobacteraceae bacterium</name>
    <dbReference type="NCBI Taxonomy" id="349277"/>
    <lineage>
        <taxon>Bacteria</taxon>
        <taxon>Bacillati</taxon>
        <taxon>Actinomycetota</taxon>
        <taxon>Rubrobacteria</taxon>
        <taxon>Rubrobacterales</taxon>
        <taxon>Rubrobacteraceae</taxon>
        <taxon>environmental samples</taxon>
    </lineage>
</organism>